<dbReference type="RefSeq" id="WP_092668027.1">
    <property type="nucleotide sequence ID" value="NZ_FOXS01000001.1"/>
</dbReference>
<feature type="chain" id="PRO_5011676644" evidence="2">
    <location>
        <begin position="20"/>
        <end position="227"/>
    </location>
</feature>
<keyword evidence="5" id="KW-1185">Reference proteome</keyword>
<feature type="signal peptide" evidence="2">
    <location>
        <begin position="1"/>
        <end position="19"/>
    </location>
</feature>
<evidence type="ECO:0000259" key="3">
    <source>
        <dbReference type="Pfam" id="PF13505"/>
    </source>
</evidence>
<proteinExistence type="predicted"/>
<evidence type="ECO:0000313" key="5">
    <source>
        <dbReference type="Proteomes" id="UP000199029"/>
    </source>
</evidence>
<gene>
    <name evidence="4" type="ORF">SAMN04515668_0075</name>
</gene>
<name>A0A1I5SJH7_HYMAR</name>
<dbReference type="SUPFAM" id="SSF56925">
    <property type="entry name" value="OMPA-like"/>
    <property type="match status" value="1"/>
</dbReference>
<dbReference type="EMBL" id="FOXS01000001">
    <property type="protein sequence ID" value="SFP70657.1"/>
    <property type="molecule type" value="Genomic_DNA"/>
</dbReference>
<dbReference type="InterPro" id="IPR011250">
    <property type="entry name" value="OMP/PagP_B-barrel"/>
</dbReference>
<evidence type="ECO:0000313" key="4">
    <source>
        <dbReference type="EMBL" id="SFP70657.1"/>
    </source>
</evidence>
<accession>A0A1I5SJH7</accession>
<keyword evidence="1 2" id="KW-0732">Signal</keyword>
<dbReference type="AlphaFoldDB" id="A0A1I5SJH7"/>
<feature type="domain" description="Outer membrane protein beta-barrel" evidence="3">
    <location>
        <begin position="11"/>
        <end position="225"/>
    </location>
</feature>
<sequence>MPSTRLVAFLLALPMLSRAQTPVLEPAPTPKFYVGLAAYSSYYQNFGGKAARNSSVRLPVQLTAGYQLGPRISLQVGVAHSRANYSYDNEFIYYPEPNNAPQYSRFQGSIRSQVTSVSLLSRYTLTRNLAHRVQFDALAGAGLENGSGNSRSTRSDSIAGGLQITNYSSRGSRNLFLLTLGAGVRYRLNPRLDLNFDITTNRSVGDPYYNVGFTGSAALGVRYRFGK</sequence>
<evidence type="ECO:0000256" key="2">
    <source>
        <dbReference type="SAM" id="SignalP"/>
    </source>
</evidence>
<reference evidence="5" key="1">
    <citation type="submission" date="2016-10" db="EMBL/GenBank/DDBJ databases">
        <authorList>
            <person name="Varghese N."/>
            <person name="Submissions S."/>
        </authorList>
    </citation>
    <scope>NUCLEOTIDE SEQUENCE [LARGE SCALE GENOMIC DNA]</scope>
    <source>
        <strain evidence="5">OR362-8,ATCC BAA-1266,JCM 13504</strain>
    </source>
</reference>
<protein>
    <submittedName>
        <fullName evidence="4">Outer membrane protein beta-barrel domain-containing protein</fullName>
    </submittedName>
</protein>
<dbReference type="Gene3D" id="2.40.160.20">
    <property type="match status" value="1"/>
</dbReference>
<dbReference type="OrthoDB" id="886433at2"/>
<organism evidence="4 5">
    <name type="scientific">Hymenobacter arizonensis</name>
    <name type="common">Siccationidurans arizonensis</name>
    <dbReference type="NCBI Taxonomy" id="1227077"/>
    <lineage>
        <taxon>Bacteria</taxon>
        <taxon>Pseudomonadati</taxon>
        <taxon>Bacteroidota</taxon>
        <taxon>Cytophagia</taxon>
        <taxon>Cytophagales</taxon>
        <taxon>Hymenobacteraceae</taxon>
        <taxon>Hymenobacter</taxon>
    </lineage>
</organism>
<dbReference type="Proteomes" id="UP000199029">
    <property type="component" value="Unassembled WGS sequence"/>
</dbReference>
<dbReference type="Pfam" id="PF13505">
    <property type="entry name" value="OMP_b-brl"/>
    <property type="match status" value="1"/>
</dbReference>
<dbReference type="InterPro" id="IPR027385">
    <property type="entry name" value="Beta-barrel_OMP"/>
</dbReference>
<evidence type="ECO:0000256" key="1">
    <source>
        <dbReference type="ARBA" id="ARBA00022729"/>
    </source>
</evidence>